<proteinExistence type="predicted"/>
<dbReference type="Proteomes" id="UP001054252">
    <property type="component" value="Unassembled WGS sequence"/>
</dbReference>
<organism evidence="2 3">
    <name type="scientific">Rubroshorea leprosula</name>
    <dbReference type="NCBI Taxonomy" id="152421"/>
    <lineage>
        <taxon>Eukaryota</taxon>
        <taxon>Viridiplantae</taxon>
        <taxon>Streptophyta</taxon>
        <taxon>Embryophyta</taxon>
        <taxon>Tracheophyta</taxon>
        <taxon>Spermatophyta</taxon>
        <taxon>Magnoliopsida</taxon>
        <taxon>eudicotyledons</taxon>
        <taxon>Gunneridae</taxon>
        <taxon>Pentapetalae</taxon>
        <taxon>rosids</taxon>
        <taxon>malvids</taxon>
        <taxon>Malvales</taxon>
        <taxon>Dipterocarpaceae</taxon>
        <taxon>Rubroshorea</taxon>
    </lineage>
</organism>
<sequence>MGLEFFIAVIIALSSFSVATIIITIIICCINRKYGGPAYGGRFGHGGGDGPHSFRGGGGVIGDQVGIDIGGGADWGGGGADWCSGGGYMGGGYDGGGGGGGGVGCGGGGGGGGGDGGGGGGGGGGGAGSC</sequence>
<keyword evidence="1" id="KW-1133">Transmembrane helix</keyword>
<keyword evidence="1" id="KW-0472">Membrane</keyword>
<comment type="caution">
    <text evidence="2">The sequence shown here is derived from an EMBL/GenBank/DDBJ whole genome shotgun (WGS) entry which is preliminary data.</text>
</comment>
<evidence type="ECO:0000256" key="1">
    <source>
        <dbReference type="SAM" id="Phobius"/>
    </source>
</evidence>
<name>A0AAV5JGQ7_9ROSI</name>
<accession>A0AAV5JGQ7</accession>
<keyword evidence="3" id="KW-1185">Reference proteome</keyword>
<feature type="transmembrane region" description="Helical" evidence="1">
    <location>
        <begin position="6"/>
        <end position="30"/>
    </location>
</feature>
<keyword evidence="1" id="KW-0812">Transmembrane</keyword>
<dbReference type="EMBL" id="BPVZ01000031">
    <property type="protein sequence ID" value="GKV10050.1"/>
    <property type="molecule type" value="Genomic_DNA"/>
</dbReference>
<reference evidence="2 3" key="1">
    <citation type="journal article" date="2021" name="Commun. Biol.">
        <title>The genome of Shorea leprosula (Dipterocarpaceae) highlights the ecological relevance of drought in aseasonal tropical rainforests.</title>
        <authorList>
            <person name="Ng K.K.S."/>
            <person name="Kobayashi M.J."/>
            <person name="Fawcett J.A."/>
            <person name="Hatakeyama M."/>
            <person name="Paape T."/>
            <person name="Ng C.H."/>
            <person name="Ang C.C."/>
            <person name="Tnah L.H."/>
            <person name="Lee C.T."/>
            <person name="Nishiyama T."/>
            <person name="Sese J."/>
            <person name="O'Brien M.J."/>
            <person name="Copetti D."/>
            <person name="Mohd Noor M.I."/>
            <person name="Ong R.C."/>
            <person name="Putra M."/>
            <person name="Sireger I.Z."/>
            <person name="Indrioko S."/>
            <person name="Kosugi Y."/>
            <person name="Izuno A."/>
            <person name="Isagi Y."/>
            <person name="Lee S.L."/>
            <person name="Shimizu K.K."/>
        </authorList>
    </citation>
    <scope>NUCLEOTIDE SEQUENCE [LARGE SCALE GENOMIC DNA]</scope>
    <source>
        <strain evidence="2">214</strain>
    </source>
</reference>
<gene>
    <name evidence="2" type="ORF">SLEP1_g21473</name>
</gene>
<protein>
    <submittedName>
        <fullName evidence="2">Uncharacterized protein</fullName>
    </submittedName>
</protein>
<evidence type="ECO:0000313" key="2">
    <source>
        <dbReference type="EMBL" id="GKV10050.1"/>
    </source>
</evidence>
<dbReference type="AlphaFoldDB" id="A0AAV5JGQ7"/>
<evidence type="ECO:0000313" key="3">
    <source>
        <dbReference type="Proteomes" id="UP001054252"/>
    </source>
</evidence>